<comment type="caution">
    <text evidence="7">The sequence shown here is derived from an EMBL/GenBank/DDBJ whole genome shotgun (WGS) entry which is preliminary data.</text>
</comment>
<dbReference type="OrthoDB" id="9985472at2759"/>
<dbReference type="PANTHER" id="PTHR33337:SF39">
    <property type="entry name" value="DUF636 DOMAIN PROTEIN (AFU_ORTHOLOGUE AFUA_6G11530)"/>
    <property type="match status" value="1"/>
</dbReference>
<dbReference type="SUPFAM" id="SSF51316">
    <property type="entry name" value="Mss4-like"/>
    <property type="match status" value="1"/>
</dbReference>
<evidence type="ECO:0000259" key="6">
    <source>
        <dbReference type="PROSITE" id="PS51891"/>
    </source>
</evidence>
<evidence type="ECO:0000313" key="8">
    <source>
        <dbReference type="Proteomes" id="UP000298030"/>
    </source>
</evidence>
<dbReference type="Pfam" id="PF04828">
    <property type="entry name" value="GFA"/>
    <property type="match status" value="1"/>
</dbReference>
<evidence type="ECO:0000256" key="2">
    <source>
        <dbReference type="ARBA" id="ARBA00022723"/>
    </source>
</evidence>
<evidence type="ECO:0000256" key="1">
    <source>
        <dbReference type="ARBA" id="ARBA00005495"/>
    </source>
</evidence>
<protein>
    <recommendedName>
        <fullName evidence="6">CENP-V/GFA domain-containing protein</fullName>
    </recommendedName>
</protein>
<keyword evidence="4" id="KW-0456">Lyase</keyword>
<organism evidence="7 8">
    <name type="scientific">Coprinellus micaceus</name>
    <name type="common">Glistening ink-cap mushroom</name>
    <name type="synonym">Coprinus micaceus</name>
    <dbReference type="NCBI Taxonomy" id="71717"/>
    <lineage>
        <taxon>Eukaryota</taxon>
        <taxon>Fungi</taxon>
        <taxon>Dikarya</taxon>
        <taxon>Basidiomycota</taxon>
        <taxon>Agaricomycotina</taxon>
        <taxon>Agaricomycetes</taxon>
        <taxon>Agaricomycetidae</taxon>
        <taxon>Agaricales</taxon>
        <taxon>Agaricineae</taxon>
        <taxon>Psathyrellaceae</taxon>
        <taxon>Coprinellus</taxon>
    </lineage>
</organism>
<keyword evidence="3" id="KW-0862">Zinc</keyword>
<dbReference type="InterPro" id="IPR006913">
    <property type="entry name" value="CENP-V/GFA"/>
</dbReference>
<gene>
    <name evidence="7" type="ORF">FA13DRAFT_1663448</name>
</gene>
<reference evidence="7 8" key="1">
    <citation type="journal article" date="2019" name="Nat. Ecol. Evol.">
        <title>Megaphylogeny resolves global patterns of mushroom evolution.</title>
        <authorList>
            <person name="Varga T."/>
            <person name="Krizsan K."/>
            <person name="Foldi C."/>
            <person name="Dima B."/>
            <person name="Sanchez-Garcia M."/>
            <person name="Sanchez-Ramirez S."/>
            <person name="Szollosi G.J."/>
            <person name="Szarkandi J.G."/>
            <person name="Papp V."/>
            <person name="Albert L."/>
            <person name="Andreopoulos W."/>
            <person name="Angelini C."/>
            <person name="Antonin V."/>
            <person name="Barry K.W."/>
            <person name="Bougher N.L."/>
            <person name="Buchanan P."/>
            <person name="Buyck B."/>
            <person name="Bense V."/>
            <person name="Catcheside P."/>
            <person name="Chovatia M."/>
            <person name="Cooper J."/>
            <person name="Damon W."/>
            <person name="Desjardin D."/>
            <person name="Finy P."/>
            <person name="Geml J."/>
            <person name="Haridas S."/>
            <person name="Hughes K."/>
            <person name="Justo A."/>
            <person name="Karasinski D."/>
            <person name="Kautmanova I."/>
            <person name="Kiss B."/>
            <person name="Kocsube S."/>
            <person name="Kotiranta H."/>
            <person name="LaButti K.M."/>
            <person name="Lechner B.E."/>
            <person name="Liimatainen K."/>
            <person name="Lipzen A."/>
            <person name="Lukacs Z."/>
            <person name="Mihaltcheva S."/>
            <person name="Morgado L.N."/>
            <person name="Niskanen T."/>
            <person name="Noordeloos M.E."/>
            <person name="Ohm R.A."/>
            <person name="Ortiz-Santana B."/>
            <person name="Ovrebo C."/>
            <person name="Racz N."/>
            <person name="Riley R."/>
            <person name="Savchenko A."/>
            <person name="Shiryaev A."/>
            <person name="Soop K."/>
            <person name="Spirin V."/>
            <person name="Szebenyi C."/>
            <person name="Tomsovsky M."/>
            <person name="Tulloss R.E."/>
            <person name="Uehling J."/>
            <person name="Grigoriev I.V."/>
            <person name="Vagvolgyi C."/>
            <person name="Papp T."/>
            <person name="Martin F.M."/>
            <person name="Miettinen O."/>
            <person name="Hibbett D.S."/>
            <person name="Nagy L.G."/>
        </authorList>
    </citation>
    <scope>NUCLEOTIDE SEQUENCE [LARGE SCALE GENOMIC DNA]</scope>
    <source>
        <strain evidence="7 8">FP101781</strain>
    </source>
</reference>
<keyword evidence="2" id="KW-0479">Metal-binding</keyword>
<sequence length="170" mass="18621">MPLDATSLSPSPKASSTMASDLGPEKKTVRTGSCLCREVQYEVVGDPLAFRICHCINCRKVTGSAFMANAFFSVKGFNVTRGKENLRAFVDTNTASGIPINRWFCAGCGANIYMQSTDATRAKVIVIQSGGIDGNVVSEWVPDTEMFPEQRRTWVQCTSDPTLRRGFPRL</sequence>
<feature type="compositionally biased region" description="Polar residues" evidence="5">
    <location>
        <begin position="1"/>
        <end position="19"/>
    </location>
</feature>
<feature type="region of interest" description="Disordered" evidence="5">
    <location>
        <begin position="1"/>
        <end position="27"/>
    </location>
</feature>
<dbReference type="AlphaFoldDB" id="A0A4Y7TC08"/>
<accession>A0A4Y7TC08</accession>
<keyword evidence="8" id="KW-1185">Reference proteome</keyword>
<dbReference type="EMBL" id="QPFP01000018">
    <property type="protein sequence ID" value="TEB31703.1"/>
    <property type="molecule type" value="Genomic_DNA"/>
</dbReference>
<dbReference type="Gene3D" id="3.90.1590.10">
    <property type="entry name" value="glutathione-dependent formaldehyde- activating enzyme (gfa)"/>
    <property type="match status" value="1"/>
</dbReference>
<dbReference type="GO" id="GO:0046872">
    <property type="term" value="F:metal ion binding"/>
    <property type="evidence" value="ECO:0007669"/>
    <property type="project" value="UniProtKB-KW"/>
</dbReference>
<comment type="similarity">
    <text evidence="1">Belongs to the Gfa family.</text>
</comment>
<dbReference type="PROSITE" id="PS51891">
    <property type="entry name" value="CENP_V_GFA"/>
    <property type="match status" value="1"/>
</dbReference>
<proteinExistence type="inferred from homology"/>
<dbReference type="STRING" id="71717.A0A4Y7TC08"/>
<name>A0A4Y7TC08_COPMI</name>
<evidence type="ECO:0000256" key="5">
    <source>
        <dbReference type="SAM" id="MobiDB-lite"/>
    </source>
</evidence>
<dbReference type="PANTHER" id="PTHR33337">
    <property type="entry name" value="GFA DOMAIN-CONTAINING PROTEIN"/>
    <property type="match status" value="1"/>
</dbReference>
<feature type="domain" description="CENP-V/GFA" evidence="6">
    <location>
        <begin position="30"/>
        <end position="141"/>
    </location>
</feature>
<dbReference type="GO" id="GO:0016846">
    <property type="term" value="F:carbon-sulfur lyase activity"/>
    <property type="evidence" value="ECO:0007669"/>
    <property type="project" value="InterPro"/>
</dbReference>
<dbReference type="InterPro" id="IPR011057">
    <property type="entry name" value="Mss4-like_sf"/>
</dbReference>
<dbReference type="Proteomes" id="UP000298030">
    <property type="component" value="Unassembled WGS sequence"/>
</dbReference>
<evidence type="ECO:0000256" key="3">
    <source>
        <dbReference type="ARBA" id="ARBA00022833"/>
    </source>
</evidence>
<evidence type="ECO:0000256" key="4">
    <source>
        <dbReference type="ARBA" id="ARBA00023239"/>
    </source>
</evidence>
<evidence type="ECO:0000313" key="7">
    <source>
        <dbReference type="EMBL" id="TEB31703.1"/>
    </source>
</evidence>